<reference evidence="4" key="1">
    <citation type="journal article" date="2019" name="Int. J. Syst. Evol. Microbiol.">
        <title>The Global Catalogue of Microorganisms (GCM) 10K type strain sequencing project: providing services to taxonomists for standard genome sequencing and annotation.</title>
        <authorList>
            <consortium name="The Broad Institute Genomics Platform"/>
            <consortium name="The Broad Institute Genome Sequencing Center for Infectious Disease"/>
            <person name="Wu L."/>
            <person name="Ma J."/>
        </authorList>
    </citation>
    <scope>NUCLEOTIDE SEQUENCE [LARGE SCALE GENOMIC DNA]</scope>
    <source>
        <strain evidence="4">JCM 13250</strain>
    </source>
</reference>
<keyword evidence="1" id="KW-0472">Membrane</keyword>
<sequence>MDLHYLDIAVAVGAVAAWFAVYAVALGVTRPASVTPAPATQDLPPEPPALASLLANRWELTEDAAEATLLDLGARKIIEFRQPGNDIMQTTIHVRDPRPAGLTAYERMVFDRVAGLAKGGMVPLTALTFRDESQAGSWWKRLRAEIIADARSRGISRRRLSAPVVTGLNILGFVAAAPTGFAIYRHAEPNADDNPVGAVIGAVIVLGGLLSAVAGRNHGERDTPAGWQAASRWLGVKAWLRGHESFADLPPASVAVWDRYLAYGAAVGATRATSAAIEMGMGDHKLAWSHFGGVWHRVRIRYPSTWWRYGRTAPQIIIRALIVGGIGFALLWKVRGIAAQISTEETGTIATAFGLASKIMLVLGIGGVTYGAYMLVRAIIDLAAPVTITGEALWIRLWKQHPGGENSPPRPWLSYLAVDDGKGDTTRAWALPTEFVNQVDPGDTVKIVVRPWCRRIGEITVLERGHAPQTHVAPADDNTEALIAQAMGVPAQRAPAAAGGLPGTLLGAMMSGAGPLADLPPIEALVPVNEVSRAVGAPCTYRAMPPVPMPIWHAEFSGPDGRTVLQVLLGSAALAHAVAKASGSHGTPLPGIGDSAFAIRHAATAFKGDIVVSLSFAGPAKDTDPRNLHWLLAQVVGRLPGKQATGPPGAVLTDT</sequence>
<accession>A0ABP4XTS2</accession>
<gene>
    <name evidence="3" type="ORF">GCM10009682_11260</name>
</gene>
<feature type="transmembrane region" description="Helical" evidence="1">
    <location>
        <begin position="352"/>
        <end position="373"/>
    </location>
</feature>
<keyword evidence="4" id="KW-1185">Reference proteome</keyword>
<feature type="transmembrane region" description="Helical" evidence="1">
    <location>
        <begin position="196"/>
        <end position="214"/>
    </location>
</feature>
<feature type="transmembrane region" description="Helical" evidence="1">
    <location>
        <begin position="6"/>
        <end position="28"/>
    </location>
</feature>
<dbReference type="RefSeq" id="WP_344126953.1">
    <property type="nucleotide sequence ID" value="NZ_BAAALT010000028.1"/>
</dbReference>
<keyword evidence="1" id="KW-1133">Transmembrane helix</keyword>
<feature type="transmembrane region" description="Helical" evidence="1">
    <location>
        <begin position="160"/>
        <end position="184"/>
    </location>
</feature>
<evidence type="ECO:0000313" key="4">
    <source>
        <dbReference type="Proteomes" id="UP001500218"/>
    </source>
</evidence>
<dbReference type="InterPro" id="IPR048389">
    <property type="entry name" value="YciQ-like_C"/>
</dbReference>
<organism evidence="3 4">
    <name type="scientific">Luedemannella flava</name>
    <dbReference type="NCBI Taxonomy" id="349316"/>
    <lineage>
        <taxon>Bacteria</taxon>
        <taxon>Bacillati</taxon>
        <taxon>Actinomycetota</taxon>
        <taxon>Actinomycetes</taxon>
        <taxon>Micromonosporales</taxon>
        <taxon>Micromonosporaceae</taxon>
        <taxon>Luedemannella</taxon>
    </lineage>
</organism>
<evidence type="ECO:0000313" key="3">
    <source>
        <dbReference type="EMBL" id="GAA1790998.1"/>
    </source>
</evidence>
<evidence type="ECO:0000259" key="2">
    <source>
        <dbReference type="Pfam" id="PF20990"/>
    </source>
</evidence>
<proteinExistence type="predicted"/>
<feature type="domain" description="Predicted membrane protein YciQ-like C-terminal" evidence="2">
    <location>
        <begin position="42"/>
        <end position="273"/>
    </location>
</feature>
<name>A0ABP4XTS2_9ACTN</name>
<dbReference type="Proteomes" id="UP001500218">
    <property type="component" value="Unassembled WGS sequence"/>
</dbReference>
<comment type="caution">
    <text evidence="3">The sequence shown here is derived from an EMBL/GenBank/DDBJ whole genome shotgun (WGS) entry which is preliminary data.</text>
</comment>
<evidence type="ECO:0000256" key="1">
    <source>
        <dbReference type="SAM" id="Phobius"/>
    </source>
</evidence>
<keyword evidence="1" id="KW-0812">Transmembrane</keyword>
<dbReference type="EMBL" id="BAAALT010000028">
    <property type="protein sequence ID" value="GAA1790998.1"/>
    <property type="molecule type" value="Genomic_DNA"/>
</dbReference>
<dbReference type="Pfam" id="PF20990">
    <property type="entry name" value="DUF2207_C"/>
    <property type="match status" value="1"/>
</dbReference>
<protein>
    <recommendedName>
        <fullName evidence="2">Predicted membrane protein YciQ-like C-terminal domain-containing protein</fullName>
    </recommendedName>
</protein>
<feature type="transmembrane region" description="Helical" evidence="1">
    <location>
        <begin position="316"/>
        <end position="332"/>
    </location>
</feature>